<accession>A0A975BKI3</accession>
<dbReference type="EMBL" id="CP061800">
    <property type="protein sequence ID" value="QTA87394.1"/>
    <property type="molecule type" value="Genomic_DNA"/>
</dbReference>
<sequence length="45" mass="5319">MSFFVSLLIYCSFSFFFEYVSKYLHINFSGFSFIRSAEISFQHSG</sequence>
<protein>
    <submittedName>
        <fullName evidence="1">Uncharacterized protein</fullName>
    </submittedName>
</protein>
<gene>
    <name evidence="1" type="ORF">dnm_034270</name>
</gene>
<organism evidence="1 2">
    <name type="scientific">Desulfonema magnum</name>
    <dbReference type="NCBI Taxonomy" id="45655"/>
    <lineage>
        <taxon>Bacteria</taxon>
        <taxon>Pseudomonadati</taxon>
        <taxon>Thermodesulfobacteriota</taxon>
        <taxon>Desulfobacteria</taxon>
        <taxon>Desulfobacterales</taxon>
        <taxon>Desulfococcaceae</taxon>
        <taxon>Desulfonema</taxon>
    </lineage>
</organism>
<dbReference type="KEGG" id="dmm:dnm_034270"/>
<reference evidence="1" key="1">
    <citation type="journal article" date="2021" name="Microb. Physiol.">
        <title>Proteogenomic Insights into the Physiology of Marine, Sulfate-Reducing, Filamentous Desulfonema limicola and Desulfonema magnum.</title>
        <authorList>
            <person name="Schnaars V."/>
            <person name="Wohlbrand L."/>
            <person name="Scheve S."/>
            <person name="Hinrichs C."/>
            <person name="Reinhardt R."/>
            <person name="Rabus R."/>
        </authorList>
    </citation>
    <scope>NUCLEOTIDE SEQUENCE</scope>
    <source>
        <strain evidence="1">4be13</strain>
    </source>
</reference>
<proteinExistence type="predicted"/>
<evidence type="ECO:0000313" key="1">
    <source>
        <dbReference type="EMBL" id="QTA87394.1"/>
    </source>
</evidence>
<evidence type="ECO:0000313" key="2">
    <source>
        <dbReference type="Proteomes" id="UP000663722"/>
    </source>
</evidence>
<dbReference type="Proteomes" id="UP000663722">
    <property type="component" value="Chromosome"/>
</dbReference>
<name>A0A975BKI3_9BACT</name>
<keyword evidence="2" id="KW-1185">Reference proteome</keyword>
<dbReference type="AlphaFoldDB" id="A0A975BKI3"/>